<gene>
    <name evidence="1" type="ORF">A9W98_23775</name>
</gene>
<sequence length="132" mass="14432">MGNPEGMSFSVHRVIAAPPQAAWDVLIDLDAWPDWGPSINDAELDQPGRRLTAGATGTVRTALLVRVPFVVTEFDPGRCWAWKVAGIPATWHRVDADGDGSRVTFGVPWWAPAYLAVCDIALRRIEKILVKG</sequence>
<dbReference type="InterPro" id="IPR019587">
    <property type="entry name" value="Polyketide_cyclase/dehydratase"/>
</dbReference>
<dbReference type="AlphaFoldDB" id="A0A1A6BE11"/>
<dbReference type="Pfam" id="PF10604">
    <property type="entry name" value="Polyketide_cyc2"/>
    <property type="match status" value="1"/>
</dbReference>
<proteinExistence type="predicted"/>
<reference evidence="1 2" key="1">
    <citation type="submission" date="2016-06" db="EMBL/GenBank/DDBJ databases">
        <authorList>
            <person name="Kjaerup R.B."/>
            <person name="Dalgaard T.S."/>
            <person name="Juul-Madsen H.R."/>
        </authorList>
    </citation>
    <scope>NUCLEOTIDE SEQUENCE [LARGE SCALE GENOMIC DNA]</scope>
    <source>
        <strain evidence="1 2">1245752.6</strain>
    </source>
</reference>
<organism evidence="1 2">
    <name type="scientific">Mycobacterium gordonae</name>
    <dbReference type="NCBI Taxonomy" id="1778"/>
    <lineage>
        <taxon>Bacteria</taxon>
        <taxon>Bacillati</taxon>
        <taxon>Actinomycetota</taxon>
        <taxon>Actinomycetes</taxon>
        <taxon>Mycobacteriales</taxon>
        <taxon>Mycobacteriaceae</taxon>
        <taxon>Mycobacterium</taxon>
    </lineage>
</organism>
<dbReference type="Proteomes" id="UP000093757">
    <property type="component" value="Unassembled WGS sequence"/>
</dbReference>
<comment type="caution">
    <text evidence="1">The sequence shown here is derived from an EMBL/GenBank/DDBJ whole genome shotgun (WGS) entry which is preliminary data.</text>
</comment>
<evidence type="ECO:0000313" key="1">
    <source>
        <dbReference type="EMBL" id="OBS00622.1"/>
    </source>
</evidence>
<dbReference type="Gene3D" id="3.30.530.20">
    <property type="match status" value="1"/>
</dbReference>
<name>A0A1A6BE11_MYCGO</name>
<evidence type="ECO:0000313" key="2">
    <source>
        <dbReference type="Proteomes" id="UP000093757"/>
    </source>
</evidence>
<protein>
    <submittedName>
        <fullName evidence="1">Polyketide cyclase</fullName>
    </submittedName>
</protein>
<accession>A0A1A6BE11</accession>
<dbReference type="EMBL" id="MAEM01000347">
    <property type="protein sequence ID" value="OBS00622.1"/>
    <property type="molecule type" value="Genomic_DNA"/>
</dbReference>
<dbReference type="InterPro" id="IPR023393">
    <property type="entry name" value="START-like_dom_sf"/>
</dbReference>
<dbReference type="SUPFAM" id="SSF55961">
    <property type="entry name" value="Bet v1-like"/>
    <property type="match status" value="1"/>
</dbReference>